<feature type="non-terminal residue" evidence="6">
    <location>
        <position position="1"/>
    </location>
</feature>
<evidence type="ECO:0000313" key="7">
    <source>
        <dbReference type="Proteomes" id="UP000570016"/>
    </source>
</evidence>
<comment type="caution">
    <text evidence="6">The sequence shown here is derived from an EMBL/GenBank/DDBJ whole genome shotgun (WGS) entry which is preliminary data.</text>
</comment>
<dbReference type="Proteomes" id="UP000570016">
    <property type="component" value="Unassembled WGS sequence"/>
</dbReference>
<evidence type="ECO:0000256" key="3">
    <source>
        <dbReference type="ARBA" id="ARBA00022737"/>
    </source>
</evidence>
<keyword evidence="7" id="KW-1185">Reference proteome</keyword>
<dbReference type="InterPro" id="IPR000483">
    <property type="entry name" value="Cys-rich_flank_reg_C"/>
</dbReference>
<accession>A0A7K6RK37</accession>
<dbReference type="Pfam" id="PF13855">
    <property type="entry name" value="LRR_8"/>
    <property type="match status" value="1"/>
</dbReference>
<gene>
    <name evidence="6" type="primary">Lrrc19</name>
    <name evidence="6" type="ORF">RHYJUB_R12296</name>
</gene>
<dbReference type="SUPFAM" id="SSF52058">
    <property type="entry name" value="L domain-like"/>
    <property type="match status" value="1"/>
</dbReference>
<keyword evidence="4" id="KW-0472">Membrane</keyword>
<dbReference type="OrthoDB" id="1394818at2759"/>
<name>A0A7K6RK37_9AVES</name>
<keyword evidence="3" id="KW-0677">Repeat</keyword>
<feature type="non-terminal residue" evidence="6">
    <location>
        <position position="407"/>
    </location>
</feature>
<dbReference type="EMBL" id="VZRY01001420">
    <property type="protein sequence ID" value="NWW86382.1"/>
    <property type="molecule type" value="Genomic_DNA"/>
</dbReference>
<evidence type="ECO:0000259" key="5">
    <source>
        <dbReference type="SMART" id="SM00082"/>
    </source>
</evidence>
<dbReference type="GO" id="GO:1901224">
    <property type="term" value="P:positive regulation of non-canonical NF-kappaB signal transduction"/>
    <property type="evidence" value="ECO:0007669"/>
    <property type="project" value="TreeGrafter"/>
</dbReference>
<dbReference type="Pfam" id="PF15176">
    <property type="entry name" value="LRR19-TM"/>
    <property type="match status" value="1"/>
</dbReference>
<dbReference type="InterPro" id="IPR032675">
    <property type="entry name" value="LRR_dom_sf"/>
</dbReference>
<keyword evidence="1" id="KW-0433">Leucine-rich repeat</keyword>
<reference evidence="6 7" key="1">
    <citation type="submission" date="2019-09" db="EMBL/GenBank/DDBJ databases">
        <title>Bird 10,000 Genomes (B10K) Project - Family phase.</title>
        <authorList>
            <person name="Zhang G."/>
        </authorList>
    </citation>
    <scope>NUCLEOTIDE SEQUENCE [LARGE SCALE GENOMIC DNA]</scope>
    <source>
        <strain evidence="6">B10K-DU-029-58</strain>
        <tissue evidence="6">Muscle</tissue>
    </source>
</reference>
<sequence>LLHRIISCQCTEKIYTCVHRLPLRSNRKALNMKLSWFVIWAGTLVLDPVTADCNITSQTVTCEDSGKNLSNIPINVFQNVTKLSLKNNKITLNDSDKKILSGFVNLTELCLNENMITTLYNNSFCNLTKLLILDISNNHIREVQEAAFAGLNQLSVLNLSYNMITELDAHVLTSLKSLTVLDLQYNFLKSVHIKSSFRLIKIILAGNPWSCSCDLLDLQIWLAASNVTVENENSTTCTFPNTKRKFSIKTAVIQSSDCKTEKPPLANIVTPTSAIKIQRGHFLTTVTPNNITGNNGTHAELPHLGKSWTFLAGVLGFVLSTTLLIFTAIKCPTWYRYLISYSHRRLEENDSEMFEEEFSTDISSSPTVLGTNNEDPIVIFEKIQAFAPAEDGFIEDKYIDSYVTEQS</sequence>
<organism evidence="6 7">
    <name type="scientific">Rhynochetos jubatus</name>
    <name type="common">kagu</name>
    <dbReference type="NCBI Taxonomy" id="54386"/>
    <lineage>
        <taxon>Eukaryota</taxon>
        <taxon>Metazoa</taxon>
        <taxon>Chordata</taxon>
        <taxon>Craniata</taxon>
        <taxon>Vertebrata</taxon>
        <taxon>Euteleostomi</taxon>
        <taxon>Archelosauria</taxon>
        <taxon>Archosauria</taxon>
        <taxon>Dinosauria</taxon>
        <taxon>Saurischia</taxon>
        <taxon>Theropoda</taxon>
        <taxon>Coelurosauria</taxon>
        <taxon>Aves</taxon>
        <taxon>Neognathae</taxon>
        <taxon>Neoaves</taxon>
        <taxon>Phaethontimorphae</taxon>
        <taxon>Eurypygiformes</taxon>
        <taxon>Rhynochetidae</taxon>
        <taxon>Rhynochetos</taxon>
    </lineage>
</organism>
<evidence type="ECO:0000256" key="2">
    <source>
        <dbReference type="ARBA" id="ARBA00022729"/>
    </source>
</evidence>
<dbReference type="PANTHER" id="PTHR31450:SF4">
    <property type="entry name" value="LEUCINE-RICH REPEAT-CONTAINING PROTEIN 19"/>
    <property type="match status" value="1"/>
</dbReference>
<evidence type="ECO:0000313" key="6">
    <source>
        <dbReference type="EMBL" id="NWW86382.1"/>
    </source>
</evidence>
<dbReference type="SMART" id="SM00082">
    <property type="entry name" value="LRRCT"/>
    <property type="match status" value="1"/>
</dbReference>
<proteinExistence type="predicted"/>
<dbReference type="PANTHER" id="PTHR31450">
    <property type="entry name" value="LEUCINE-RICH REPEAT-CONTAINING PROTEIN 19 LRRC19 FAMILY MEMBER"/>
    <property type="match status" value="1"/>
</dbReference>
<evidence type="ECO:0000256" key="4">
    <source>
        <dbReference type="SAM" id="Phobius"/>
    </source>
</evidence>
<keyword evidence="4" id="KW-1133">Transmembrane helix</keyword>
<dbReference type="InterPro" id="IPR003591">
    <property type="entry name" value="Leu-rich_rpt_typical-subtyp"/>
</dbReference>
<feature type="domain" description="LRRCT" evidence="5">
    <location>
        <begin position="207"/>
        <end position="259"/>
    </location>
</feature>
<protein>
    <submittedName>
        <fullName evidence="6">LRC19 protein</fullName>
    </submittedName>
</protein>
<dbReference type="PROSITE" id="PS51450">
    <property type="entry name" value="LRR"/>
    <property type="match status" value="1"/>
</dbReference>
<dbReference type="GO" id="GO:0038023">
    <property type="term" value="F:signaling receptor activity"/>
    <property type="evidence" value="ECO:0007669"/>
    <property type="project" value="TreeGrafter"/>
</dbReference>
<evidence type="ECO:0000256" key="1">
    <source>
        <dbReference type="ARBA" id="ARBA00022614"/>
    </source>
</evidence>
<dbReference type="GO" id="GO:0005886">
    <property type="term" value="C:plasma membrane"/>
    <property type="evidence" value="ECO:0007669"/>
    <property type="project" value="TreeGrafter"/>
</dbReference>
<dbReference type="AlphaFoldDB" id="A0A7K6RK37"/>
<keyword evidence="2" id="KW-0732">Signal</keyword>
<dbReference type="SMART" id="SM00369">
    <property type="entry name" value="LRR_TYP"/>
    <property type="match status" value="4"/>
</dbReference>
<keyword evidence="4" id="KW-0812">Transmembrane</keyword>
<dbReference type="Gene3D" id="3.80.10.10">
    <property type="entry name" value="Ribonuclease Inhibitor"/>
    <property type="match status" value="1"/>
</dbReference>
<dbReference type="InterPro" id="IPR001611">
    <property type="entry name" value="Leu-rich_rpt"/>
</dbReference>
<feature type="transmembrane region" description="Helical" evidence="4">
    <location>
        <begin position="308"/>
        <end position="329"/>
    </location>
</feature>